<name>A0A1V0UBJ6_STRVN</name>
<evidence type="ECO:0000313" key="4">
    <source>
        <dbReference type="EMBL" id="ARF62348.1"/>
    </source>
</evidence>
<dbReference type="PANTHER" id="PTHR24305">
    <property type="entry name" value="CYTOCHROME P450"/>
    <property type="match status" value="1"/>
</dbReference>
<accession>A0A1V0UBJ6</accession>
<dbReference type="GO" id="GO:0005506">
    <property type="term" value="F:iron ion binding"/>
    <property type="evidence" value="ECO:0007669"/>
    <property type="project" value="InterPro"/>
</dbReference>
<feature type="compositionally biased region" description="Basic and acidic residues" evidence="3">
    <location>
        <begin position="1"/>
        <end position="24"/>
    </location>
</feature>
<dbReference type="GO" id="GO:0020037">
    <property type="term" value="F:heme binding"/>
    <property type="evidence" value="ECO:0007669"/>
    <property type="project" value="InterPro"/>
</dbReference>
<dbReference type="GO" id="GO:0016705">
    <property type="term" value="F:oxidoreductase activity, acting on paired donors, with incorporation or reduction of molecular oxygen"/>
    <property type="evidence" value="ECO:0007669"/>
    <property type="project" value="InterPro"/>
</dbReference>
<dbReference type="PANTHER" id="PTHR24305:SF166">
    <property type="entry name" value="CYTOCHROME P450 12A4, MITOCHONDRIAL-RELATED"/>
    <property type="match status" value="1"/>
</dbReference>
<proteinExistence type="inferred from homology"/>
<dbReference type="PRINTS" id="PR00385">
    <property type="entry name" value="P450"/>
</dbReference>
<dbReference type="PRINTS" id="PR00463">
    <property type="entry name" value="EP450I"/>
</dbReference>
<dbReference type="SUPFAM" id="SSF48264">
    <property type="entry name" value="Cytochrome P450"/>
    <property type="match status" value="1"/>
</dbReference>
<sequence length="520" mass="55341">MRRGQPRDRSREPRRPQNVSEKKGSGTSRTARRESGIAYSRSLRFWLDPANVAVRLQQAGPVLRTRTGPAVAFQMNDPALLRKVGSSEDVFQFWGTDPCLEDVAGRGITGAEGRAHRERRAVMRPALAAPRLKGLGTSVWSRTRHLVDGIPSDRPVDVRYEMGRLAAGLVVETVLNSTLSPETLSGLARSRSAVSAGMIWKYTLSPWPWLPAPRQRAFRRAAALLDRASREVYDNHRPDPDGGDVVSLLKRASGDDRRAVEHDLYALLLAGIETTTGTLAWACYELGRHPEHQDALRAEADAAFGAAPSSEGVRAELLPRAAGFITEVTRVHGIPFLVRRTRDATCLGGQSLPARAVVTLPLGALRRDPARYARPDDFDPLRWSPDAQPPLSPGPVLAYGLGPRYCPGAAAADIMGPVALAGLVHARTFRMARPGRKVRVSLELTPTPKGLSMVVAPRTPRAEGAVPPQGPGPAADSGAGPGPGPQTGPGVGSCPVSGSGSAPAPAPGSGSGSDSDSDER</sequence>
<comment type="cofactor">
    <cofactor evidence="2">
        <name>heme</name>
        <dbReference type="ChEBI" id="CHEBI:30413"/>
    </cofactor>
</comment>
<evidence type="ECO:0000256" key="2">
    <source>
        <dbReference type="PIRSR" id="PIRSR602401-1"/>
    </source>
</evidence>
<protein>
    <submittedName>
        <fullName evidence="4">Cytochrome</fullName>
    </submittedName>
</protein>
<comment type="similarity">
    <text evidence="1">Belongs to the cytochrome P450 family.</text>
</comment>
<evidence type="ECO:0000313" key="5">
    <source>
        <dbReference type="Proteomes" id="UP000192445"/>
    </source>
</evidence>
<organism evidence="4 5">
    <name type="scientific">Streptomyces violaceoruber</name>
    <dbReference type="NCBI Taxonomy" id="1935"/>
    <lineage>
        <taxon>Bacteria</taxon>
        <taxon>Bacillati</taxon>
        <taxon>Actinomycetota</taxon>
        <taxon>Actinomycetes</taxon>
        <taxon>Kitasatosporales</taxon>
        <taxon>Streptomycetaceae</taxon>
        <taxon>Streptomyces</taxon>
        <taxon>Streptomyces violaceoruber group</taxon>
    </lineage>
</organism>
<gene>
    <name evidence="4" type="ORF">B1H20_13780</name>
</gene>
<feature type="region of interest" description="Disordered" evidence="3">
    <location>
        <begin position="461"/>
        <end position="520"/>
    </location>
</feature>
<dbReference type="KEGG" id="svu:B1H20_13780"/>
<evidence type="ECO:0000256" key="1">
    <source>
        <dbReference type="ARBA" id="ARBA00010617"/>
    </source>
</evidence>
<dbReference type="Gene3D" id="1.10.630.10">
    <property type="entry name" value="Cytochrome P450"/>
    <property type="match status" value="1"/>
</dbReference>
<dbReference type="InterPro" id="IPR001128">
    <property type="entry name" value="Cyt_P450"/>
</dbReference>
<dbReference type="InterPro" id="IPR036396">
    <property type="entry name" value="Cyt_P450_sf"/>
</dbReference>
<dbReference type="InterPro" id="IPR050121">
    <property type="entry name" value="Cytochrome_P450_monoxygenase"/>
</dbReference>
<dbReference type="STRING" id="1935.B1H20_13780"/>
<evidence type="ECO:0000256" key="3">
    <source>
        <dbReference type="SAM" id="MobiDB-lite"/>
    </source>
</evidence>
<dbReference type="GO" id="GO:0004497">
    <property type="term" value="F:monooxygenase activity"/>
    <property type="evidence" value="ECO:0007669"/>
    <property type="project" value="InterPro"/>
</dbReference>
<dbReference type="InterPro" id="IPR002401">
    <property type="entry name" value="Cyt_P450_E_grp-I"/>
</dbReference>
<dbReference type="Proteomes" id="UP000192445">
    <property type="component" value="Chromosome"/>
</dbReference>
<dbReference type="AlphaFoldDB" id="A0A1V0UBJ6"/>
<dbReference type="Pfam" id="PF00067">
    <property type="entry name" value="p450"/>
    <property type="match status" value="1"/>
</dbReference>
<feature type="binding site" description="axial binding residue" evidence="2">
    <location>
        <position position="406"/>
    </location>
    <ligand>
        <name>heme</name>
        <dbReference type="ChEBI" id="CHEBI:30413"/>
    </ligand>
    <ligandPart>
        <name>Fe</name>
        <dbReference type="ChEBI" id="CHEBI:18248"/>
    </ligandPart>
</feature>
<keyword evidence="2" id="KW-0408">Iron</keyword>
<dbReference type="OrthoDB" id="4746309at2"/>
<dbReference type="EMBL" id="CP020570">
    <property type="protein sequence ID" value="ARF62348.1"/>
    <property type="molecule type" value="Genomic_DNA"/>
</dbReference>
<reference evidence="4 5" key="1">
    <citation type="submission" date="2017-03" db="EMBL/GenBank/DDBJ databases">
        <title>Complete Genome Sequence of a natural compounds producer, Streptomyces violaceus S21.</title>
        <authorList>
            <person name="Zhong C."/>
            <person name="Zhao Z."/>
            <person name="Fu J."/>
            <person name="Zong G."/>
            <person name="Qin R."/>
            <person name="Cao G."/>
        </authorList>
    </citation>
    <scope>NUCLEOTIDE SEQUENCE [LARGE SCALE GENOMIC DNA]</scope>
    <source>
        <strain evidence="4 5">S21</strain>
    </source>
</reference>
<feature type="compositionally biased region" description="Low complexity" evidence="3">
    <location>
        <begin position="462"/>
        <end position="478"/>
    </location>
</feature>
<keyword evidence="2" id="KW-0349">Heme</keyword>
<feature type="region of interest" description="Disordered" evidence="3">
    <location>
        <begin position="1"/>
        <end position="34"/>
    </location>
</feature>
<keyword evidence="2" id="KW-0479">Metal-binding</keyword>
<feature type="compositionally biased region" description="Gly residues" evidence="3">
    <location>
        <begin position="479"/>
        <end position="491"/>
    </location>
</feature>
<feature type="compositionally biased region" description="Low complexity" evidence="3">
    <location>
        <begin position="492"/>
        <end position="503"/>
    </location>
</feature>